<dbReference type="NCBIfam" id="TIGR00254">
    <property type="entry name" value="GGDEF"/>
    <property type="match status" value="1"/>
</dbReference>
<dbReference type="Pfam" id="PF00990">
    <property type="entry name" value="GGDEF"/>
    <property type="match status" value="1"/>
</dbReference>
<dbReference type="InterPro" id="IPR052155">
    <property type="entry name" value="Biofilm_reg_signaling"/>
</dbReference>
<keyword evidence="1" id="KW-0812">Transmembrane</keyword>
<evidence type="ECO:0008006" key="5">
    <source>
        <dbReference type="Google" id="ProtNLM"/>
    </source>
</evidence>
<dbReference type="Gene3D" id="3.20.20.450">
    <property type="entry name" value="EAL domain"/>
    <property type="match status" value="1"/>
</dbReference>
<dbReference type="InterPro" id="IPR035919">
    <property type="entry name" value="EAL_sf"/>
</dbReference>
<feature type="transmembrane region" description="Helical" evidence="1">
    <location>
        <begin position="53"/>
        <end position="74"/>
    </location>
</feature>
<dbReference type="CDD" id="cd01949">
    <property type="entry name" value="GGDEF"/>
    <property type="match status" value="1"/>
</dbReference>
<dbReference type="SMART" id="SM00267">
    <property type="entry name" value="GGDEF"/>
    <property type="match status" value="1"/>
</dbReference>
<dbReference type="PROSITE" id="PS50887">
    <property type="entry name" value="GGDEF"/>
    <property type="match status" value="1"/>
</dbReference>
<dbReference type="CDD" id="cd01948">
    <property type="entry name" value="EAL"/>
    <property type="match status" value="1"/>
</dbReference>
<evidence type="ECO:0000259" key="2">
    <source>
        <dbReference type="PROSITE" id="PS50883"/>
    </source>
</evidence>
<comment type="caution">
    <text evidence="4">The sequence shown here is derived from an EMBL/GenBank/DDBJ whole genome shotgun (WGS) entry which is preliminary data.</text>
</comment>
<accession>A0A0F9UDZ3</accession>
<gene>
    <name evidence="4" type="ORF">LCGC14_0234390</name>
</gene>
<protein>
    <recommendedName>
        <fullName evidence="5">EAL domain-containing protein</fullName>
    </recommendedName>
</protein>
<proteinExistence type="predicted"/>
<name>A0A0F9UDZ3_9ZZZZ</name>
<dbReference type="AlphaFoldDB" id="A0A0F9UDZ3"/>
<feature type="domain" description="GGDEF" evidence="3">
    <location>
        <begin position="235"/>
        <end position="369"/>
    </location>
</feature>
<dbReference type="PANTHER" id="PTHR44757">
    <property type="entry name" value="DIGUANYLATE CYCLASE DGCP"/>
    <property type="match status" value="1"/>
</dbReference>
<dbReference type="InterPro" id="IPR000160">
    <property type="entry name" value="GGDEF_dom"/>
</dbReference>
<evidence type="ECO:0000313" key="4">
    <source>
        <dbReference type="EMBL" id="KKN89874.1"/>
    </source>
</evidence>
<feature type="transmembrane region" description="Helical" evidence="1">
    <location>
        <begin position="95"/>
        <end position="114"/>
    </location>
</feature>
<keyword evidence="1" id="KW-0472">Membrane</keyword>
<evidence type="ECO:0000259" key="3">
    <source>
        <dbReference type="PROSITE" id="PS50887"/>
    </source>
</evidence>
<dbReference type="Pfam" id="PF00563">
    <property type="entry name" value="EAL"/>
    <property type="match status" value="1"/>
</dbReference>
<feature type="transmembrane region" description="Helical" evidence="1">
    <location>
        <begin position="170"/>
        <end position="188"/>
    </location>
</feature>
<feature type="transmembrane region" description="Helical" evidence="1">
    <location>
        <begin position="24"/>
        <end position="47"/>
    </location>
</feature>
<dbReference type="SMART" id="SM00052">
    <property type="entry name" value="EAL"/>
    <property type="match status" value="1"/>
</dbReference>
<evidence type="ECO:0000256" key="1">
    <source>
        <dbReference type="SAM" id="Phobius"/>
    </source>
</evidence>
<dbReference type="SUPFAM" id="SSF55073">
    <property type="entry name" value="Nucleotide cyclase"/>
    <property type="match status" value="1"/>
</dbReference>
<keyword evidence="1" id="KW-1133">Transmembrane helix</keyword>
<dbReference type="EMBL" id="LAZR01000115">
    <property type="protein sequence ID" value="KKN89874.1"/>
    <property type="molecule type" value="Genomic_DNA"/>
</dbReference>
<dbReference type="Gene3D" id="3.30.70.270">
    <property type="match status" value="1"/>
</dbReference>
<feature type="domain" description="EAL" evidence="2">
    <location>
        <begin position="378"/>
        <end position="629"/>
    </location>
</feature>
<dbReference type="InterPro" id="IPR001633">
    <property type="entry name" value="EAL_dom"/>
</dbReference>
<dbReference type="PANTHER" id="PTHR44757:SF2">
    <property type="entry name" value="BIOFILM ARCHITECTURE MAINTENANCE PROTEIN MBAA"/>
    <property type="match status" value="1"/>
</dbReference>
<feature type="transmembrane region" description="Helical" evidence="1">
    <location>
        <begin position="120"/>
        <end position="139"/>
    </location>
</feature>
<dbReference type="InterPro" id="IPR029787">
    <property type="entry name" value="Nucleotide_cyclase"/>
</dbReference>
<organism evidence="4">
    <name type="scientific">marine sediment metagenome</name>
    <dbReference type="NCBI Taxonomy" id="412755"/>
    <lineage>
        <taxon>unclassified sequences</taxon>
        <taxon>metagenomes</taxon>
        <taxon>ecological metagenomes</taxon>
    </lineage>
</organism>
<sequence length="648" mass="71698">MQFAIKRLQAIQAGRRPDRYKQMLFADAGNFARGCAFTLVACIATAIQTDMPSVWAIFAALSLVTTVRVSAIYYGARRADDDRESVAIAKRFYEVTGVIHVLLIGVWPMVIFAADQTYVAAELFSFATALCFMTGLVGRNYASRKLVVLQLSAAGVPMSLGLAWQMDAWHLLFAALFVMFCMTLLRIADGMRGMMEETVAVAEQNFHLAHIDGLTGLPNKGQMVRILDTAIHHGEAIALHFVDLDRFKRLNDTYGHAFGDRVLAIAARRMEEVSEDETVVSRFSGDEFVILQHLNGEPRQEATRFANLLITALANPLSIDGISVTSKCSVGTALFPGDARTTAELLQRADLALYKSKSAGRGRHSRFDAEMESVEIERMRIESNLRRALDANELTFVFQPIVNPQYGRISTCEALLRWDDPVHGAISPAVFLPIAEESGLMPAITDYTIDMACAAVATWPPNKRVAVNISPSQLNRDDIVDVILRSAARHSVAPSQLEVEITENIFLDRDPEIFRRLDILHATGIRLSLDDFGTGYSNLEYITRLPLDKVKIDRRFIREALENNRERALLRGILGLVESIGLGVVVEGVERTDQLEFLTAELPSAEIQGFIYGPPLRPEMIRDLLLAGRPPVQSESNTAAASALQTLC</sequence>
<dbReference type="SUPFAM" id="SSF141868">
    <property type="entry name" value="EAL domain-like"/>
    <property type="match status" value="1"/>
</dbReference>
<reference evidence="4" key="1">
    <citation type="journal article" date="2015" name="Nature">
        <title>Complex archaea that bridge the gap between prokaryotes and eukaryotes.</title>
        <authorList>
            <person name="Spang A."/>
            <person name="Saw J.H."/>
            <person name="Jorgensen S.L."/>
            <person name="Zaremba-Niedzwiedzka K."/>
            <person name="Martijn J."/>
            <person name="Lind A.E."/>
            <person name="van Eijk R."/>
            <person name="Schleper C."/>
            <person name="Guy L."/>
            <person name="Ettema T.J."/>
        </authorList>
    </citation>
    <scope>NUCLEOTIDE SEQUENCE</scope>
</reference>
<dbReference type="PROSITE" id="PS50883">
    <property type="entry name" value="EAL"/>
    <property type="match status" value="1"/>
</dbReference>
<dbReference type="InterPro" id="IPR043128">
    <property type="entry name" value="Rev_trsase/Diguanyl_cyclase"/>
</dbReference>